<dbReference type="FunFam" id="3.30.160.60:FF:000446">
    <property type="entry name" value="Zinc finger protein"/>
    <property type="match status" value="1"/>
</dbReference>
<feature type="domain" description="C2H2-type" evidence="12">
    <location>
        <begin position="747"/>
        <end position="776"/>
    </location>
</feature>
<dbReference type="InterPro" id="IPR013087">
    <property type="entry name" value="Znf_C2H2_type"/>
</dbReference>
<evidence type="ECO:0000256" key="8">
    <source>
        <dbReference type="ARBA" id="ARBA00023163"/>
    </source>
</evidence>
<dbReference type="Gene3D" id="3.30.160.60">
    <property type="entry name" value="Classic Zinc Finger"/>
    <property type="match status" value="4"/>
</dbReference>
<name>A0A182Q876_9DIPT</name>
<dbReference type="FunFam" id="3.30.160.60:FF:000325">
    <property type="entry name" value="ZFP90 zinc finger protein"/>
    <property type="match status" value="1"/>
</dbReference>
<comment type="subcellular location">
    <subcellularLocation>
        <location evidence="1">Nucleus</location>
    </subcellularLocation>
</comment>
<keyword evidence="6" id="KW-0805">Transcription regulation</keyword>
<evidence type="ECO:0000256" key="9">
    <source>
        <dbReference type="ARBA" id="ARBA00023242"/>
    </source>
</evidence>
<feature type="compositionally biased region" description="Basic residues" evidence="11">
    <location>
        <begin position="491"/>
        <end position="501"/>
    </location>
</feature>
<dbReference type="InterPro" id="IPR000637">
    <property type="entry name" value="HMGI/Y_DNA-bd_CS"/>
</dbReference>
<feature type="domain" description="C2H2-type" evidence="12">
    <location>
        <begin position="840"/>
        <end position="862"/>
    </location>
</feature>
<keyword evidence="8" id="KW-0804">Transcription</keyword>
<keyword evidence="4 10" id="KW-0863">Zinc-finger</keyword>
<keyword evidence="7" id="KW-0238">DNA-binding</keyword>
<keyword evidence="9" id="KW-0539">Nucleus</keyword>
<dbReference type="Proteomes" id="UP000075886">
    <property type="component" value="Unassembled WGS sequence"/>
</dbReference>
<dbReference type="Pfam" id="PF00096">
    <property type="entry name" value="zf-C2H2"/>
    <property type="match status" value="6"/>
</dbReference>
<feature type="compositionally biased region" description="Acidic residues" evidence="11">
    <location>
        <begin position="1049"/>
        <end position="1066"/>
    </location>
</feature>
<feature type="region of interest" description="Disordered" evidence="11">
    <location>
        <begin position="891"/>
        <end position="1066"/>
    </location>
</feature>
<dbReference type="SUPFAM" id="SSF57667">
    <property type="entry name" value="beta-beta-alpha zinc fingers"/>
    <property type="match status" value="3"/>
</dbReference>
<feature type="domain" description="C2H2-type" evidence="12">
    <location>
        <begin position="780"/>
        <end position="807"/>
    </location>
</feature>
<evidence type="ECO:0000313" key="13">
    <source>
        <dbReference type="EnsemblMetazoa" id="AFAF004986-PA"/>
    </source>
</evidence>
<keyword evidence="5" id="KW-0862">Zinc</keyword>
<evidence type="ECO:0000259" key="12">
    <source>
        <dbReference type="PROSITE" id="PS50157"/>
    </source>
</evidence>
<feature type="domain" description="C2H2-type" evidence="12">
    <location>
        <begin position="528"/>
        <end position="555"/>
    </location>
</feature>
<evidence type="ECO:0000256" key="7">
    <source>
        <dbReference type="ARBA" id="ARBA00023125"/>
    </source>
</evidence>
<dbReference type="GO" id="GO:0006355">
    <property type="term" value="P:regulation of DNA-templated transcription"/>
    <property type="evidence" value="ECO:0007669"/>
    <property type="project" value="InterPro"/>
</dbReference>
<dbReference type="GO" id="GO:0005634">
    <property type="term" value="C:nucleus"/>
    <property type="evidence" value="ECO:0007669"/>
    <property type="project" value="UniProtKB-SubCell"/>
</dbReference>
<organism evidence="13 14">
    <name type="scientific">Anopheles farauti</name>
    <dbReference type="NCBI Taxonomy" id="69004"/>
    <lineage>
        <taxon>Eukaryota</taxon>
        <taxon>Metazoa</taxon>
        <taxon>Ecdysozoa</taxon>
        <taxon>Arthropoda</taxon>
        <taxon>Hexapoda</taxon>
        <taxon>Insecta</taxon>
        <taxon>Pterygota</taxon>
        <taxon>Neoptera</taxon>
        <taxon>Endopterygota</taxon>
        <taxon>Diptera</taxon>
        <taxon>Nematocera</taxon>
        <taxon>Culicoidea</taxon>
        <taxon>Culicidae</taxon>
        <taxon>Anophelinae</taxon>
        <taxon>Anopheles</taxon>
    </lineage>
</organism>
<evidence type="ECO:0000256" key="6">
    <source>
        <dbReference type="ARBA" id="ARBA00023015"/>
    </source>
</evidence>
<feature type="compositionally biased region" description="Acidic residues" evidence="11">
    <location>
        <begin position="990"/>
        <end position="1017"/>
    </location>
</feature>
<dbReference type="InterPro" id="IPR050331">
    <property type="entry name" value="Zinc_finger"/>
</dbReference>
<dbReference type="PANTHER" id="PTHR16515:SF66">
    <property type="entry name" value="C2H2-TYPE DOMAIN-CONTAINING PROTEIN"/>
    <property type="match status" value="1"/>
</dbReference>
<feature type="compositionally biased region" description="Polar residues" evidence="11">
    <location>
        <begin position="183"/>
        <end position="205"/>
    </location>
</feature>
<proteinExistence type="predicted"/>
<feature type="domain" description="C2H2-type" evidence="12">
    <location>
        <begin position="812"/>
        <end position="839"/>
    </location>
</feature>
<feature type="compositionally biased region" description="Basic and acidic residues" evidence="11">
    <location>
        <begin position="564"/>
        <end position="584"/>
    </location>
</feature>
<dbReference type="PROSITE" id="PS00028">
    <property type="entry name" value="ZINC_FINGER_C2H2_1"/>
    <property type="match status" value="6"/>
</dbReference>
<evidence type="ECO:0000256" key="2">
    <source>
        <dbReference type="ARBA" id="ARBA00022723"/>
    </source>
</evidence>
<feature type="compositionally biased region" description="Pro residues" evidence="11">
    <location>
        <begin position="98"/>
        <end position="112"/>
    </location>
</feature>
<protein>
    <recommendedName>
        <fullName evidence="12">C2H2-type domain-containing protein</fullName>
    </recommendedName>
</protein>
<dbReference type="PROSITE" id="PS50157">
    <property type="entry name" value="ZINC_FINGER_C2H2_2"/>
    <property type="match status" value="6"/>
</dbReference>
<feature type="compositionally biased region" description="Low complexity" evidence="11">
    <location>
        <begin position="481"/>
        <end position="490"/>
    </location>
</feature>
<feature type="compositionally biased region" description="Polar residues" evidence="11">
    <location>
        <begin position="222"/>
        <end position="232"/>
    </location>
</feature>
<dbReference type="GO" id="GO:0008270">
    <property type="term" value="F:zinc ion binding"/>
    <property type="evidence" value="ECO:0007669"/>
    <property type="project" value="UniProtKB-KW"/>
</dbReference>
<feature type="region of interest" description="Disordered" evidence="11">
    <location>
        <begin position="299"/>
        <end position="504"/>
    </location>
</feature>
<feature type="compositionally biased region" description="Basic residues" evidence="11">
    <location>
        <begin position="974"/>
        <end position="985"/>
    </location>
</feature>
<dbReference type="VEuPathDB" id="VectorBase:AFAF004986"/>
<reference evidence="13" key="2">
    <citation type="submission" date="2020-05" db="UniProtKB">
        <authorList>
            <consortium name="EnsemblMetazoa"/>
        </authorList>
    </citation>
    <scope>IDENTIFICATION</scope>
    <source>
        <strain evidence="13">FAR1</strain>
    </source>
</reference>
<keyword evidence="3" id="KW-0677">Repeat</keyword>
<feature type="compositionally biased region" description="Low complexity" evidence="11">
    <location>
        <begin position="131"/>
        <end position="143"/>
    </location>
</feature>
<feature type="compositionally biased region" description="Low complexity" evidence="11">
    <location>
        <begin position="429"/>
        <end position="440"/>
    </location>
</feature>
<keyword evidence="2" id="KW-0479">Metal-binding</keyword>
<dbReference type="PROSITE" id="PS00354">
    <property type="entry name" value="HMGI_Y"/>
    <property type="match status" value="1"/>
</dbReference>
<evidence type="ECO:0000313" key="14">
    <source>
        <dbReference type="Proteomes" id="UP000075886"/>
    </source>
</evidence>
<evidence type="ECO:0000256" key="1">
    <source>
        <dbReference type="ARBA" id="ARBA00004123"/>
    </source>
</evidence>
<feature type="region of interest" description="Disordered" evidence="11">
    <location>
        <begin position="96"/>
        <end position="241"/>
    </location>
</feature>
<dbReference type="AlphaFoldDB" id="A0A182Q876"/>
<feature type="compositionally biased region" description="Basic and acidic residues" evidence="11">
    <location>
        <begin position="662"/>
        <end position="675"/>
    </location>
</feature>
<feature type="region of interest" description="Disordered" evidence="11">
    <location>
        <begin position="553"/>
        <end position="675"/>
    </location>
</feature>
<evidence type="ECO:0000256" key="3">
    <source>
        <dbReference type="ARBA" id="ARBA00022737"/>
    </source>
</evidence>
<accession>A0A182Q876</accession>
<dbReference type="STRING" id="69004.A0A182Q876"/>
<reference evidence="14" key="1">
    <citation type="submission" date="2014-01" db="EMBL/GenBank/DDBJ databases">
        <title>The Genome Sequence of Anopheles farauti FAR1 (V2).</title>
        <authorList>
            <consortium name="The Broad Institute Genomics Platform"/>
            <person name="Neafsey D.E."/>
            <person name="Besansky N."/>
            <person name="Howell P."/>
            <person name="Walton C."/>
            <person name="Young S.K."/>
            <person name="Zeng Q."/>
            <person name="Gargeya S."/>
            <person name="Fitzgerald M."/>
            <person name="Haas B."/>
            <person name="Abouelleil A."/>
            <person name="Allen A.W."/>
            <person name="Alvarado L."/>
            <person name="Arachchi H.M."/>
            <person name="Berlin A.M."/>
            <person name="Chapman S.B."/>
            <person name="Gainer-Dewar J."/>
            <person name="Goldberg J."/>
            <person name="Griggs A."/>
            <person name="Gujja S."/>
            <person name="Hansen M."/>
            <person name="Howarth C."/>
            <person name="Imamovic A."/>
            <person name="Ireland A."/>
            <person name="Larimer J."/>
            <person name="McCowan C."/>
            <person name="Murphy C."/>
            <person name="Pearson M."/>
            <person name="Poon T.W."/>
            <person name="Priest M."/>
            <person name="Roberts A."/>
            <person name="Saif S."/>
            <person name="Shea T."/>
            <person name="Sisk P."/>
            <person name="Sykes S."/>
            <person name="Wortman J."/>
            <person name="Nusbaum C."/>
            <person name="Birren B."/>
        </authorList>
    </citation>
    <scope>NUCLEOTIDE SEQUENCE [LARGE SCALE GENOMIC DNA]</scope>
    <source>
        <strain evidence="14">FAR1</strain>
    </source>
</reference>
<dbReference type="InterPro" id="IPR036236">
    <property type="entry name" value="Znf_C2H2_sf"/>
</dbReference>
<evidence type="ECO:0000256" key="4">
    <source>
        <dbReference type="ARBA" id="ARBA00022771"/>
    </source>
</evidence>
<sequence length="1066" mass="115677">MSTLKARDTVRITHPEKLLIRTTVEPVAAVAAPSVATVLRSPTTPVQEAATVKVAAEAHPPPPMQEQQPPVLLTQLKQEPNVDHLEEHAIPEVVSVQQPPPPLPVPPTPPQHRAPAPTRVMTNGRGGGGTTTPQQFTTTVEPTVPRVASPSAATEVSPKETVTAPSQVQQPAVKRGRGRPRKSTYQSPQVAVAATTTELPSTTREPTIATEPVVESHEKDNVTVNGSGSTAASEEVEVKKPKKKGYISVVERFALSKTEKQKSQQERDEPEAMDVVVPAAPETRNEVPDISVAIETVAPTAPRGGIETKTEQLLATPMVTPVKASEATEISSVEIKVQPGPISPQVPLVVQEEMAEEPQPQLQQDEEVGKNREESVVSAGDGAESSSSSSSSSTSVEDSVILPKQPEEVSLAPDTEKESSPVASDSGIESVNETTVVSTVTKKRSSVGRSKSSLAVVKPAEQDDKKQQQQQSEEQEDLKPVVVGRTSTVKRTVRTSRKPSAKAKEAAEAAEVAAQTVALTNAGSPDEFQCPKCDMSFKTEPWYKKHLLKHHDIEPEAGVSSPEGAKKVPVEEVKQDDTSTRVEEEVVVPSLPPPPPPQPSVTIPSKVEPSTSGRKRKSTSSTVDEQIGPSVTNVKLEFRAGAQSRTAETSEAEEEDAGGTVAKEEKFDPNDPDKLSPFESAKVTCNEQQYTCTICGVQVTDIPAIKEHLDTAHAAVKRRSCEYCGRTFVQTGDLTRHVRIHTGQRPFKCPVVECSFAFISSGDLHKHVRRHNQQPLPKPHVCDQCGKDFERSYDLKRHKTMHAKSQPNFKGITCGVCGKEFARRDQFRAHTYRHIGYRPHQCDICGKAFTDPSNFSKHARLHEMDGVQVVCHFCGRPFKNKSAISKHIFHCKQKKGGKKADSKEGGGKEDGGRGSKKSRRVGAAVGYGSGADGGDITPVVKSVKQEALAEQQDADELEDVPSASAAGSSNGKHQQSRKRKRRRQRTPSSSEEEEENDDEVEEEEDEDDDQVNDDSGDDYVGPRSYHSGSGASVKRDRRSSRKNEPVAAAEDEDDQEEEEMEEDEVA</sequence>
<feature type="compositionally biased region" description="Low complexity" evidence="11">
    <location>
        <begin position="376"/>
        <end position="400"/>
    </location>
</feature>
<evidence type="ECO:0000256" key="5">
    <source>
        <dbReference type="ARBA" id="ARBA00022833"/>
    </source>
</evidence>
<feature type="compositionally biased region" description="Pro residues" evidence="11">
    <location>
        <begin position="590"/>
        <end position="599"/>
    </location>
</feature>
<evidence type="ECO:0000256" key="10">
    <source>
        <dbReference type="PROSITE-ProRule" id="PRU00042"/>
    </source>
</evidence>
<evidence type="ECO:0000256" key="11">
    <source>
        <dbReference type="SAM" id="MobiDB-lite"/>
    </source>
</evidence>
<feature type="compositionally biased region" description="Basic and acidic residues" evidence="11">
    <location>
        <begin position="898"/>
        <end position="913"/>
    </location>
</feature>
<feature type="compositionally biased region" description="Low complexity" evidence="11">
    <location>
        <begin position="113"/>
        <end position="123"/>
    </location>
</feature>
<dbReference type="EMBL" id="AXCN02001081">
    <property type="status" value="NOT_ANNOTATED_CDS"/>
    <property type="molecule type" value="Genomic_DNA"/>
</dbReference>
<dbReference type="PANTHER" id="PTHR16515">
    <property type="entry name" value="PR DOMAIN ZINC FINGER PROTEIN"/>
    <property type="match status" value="1"/>
</dbReference>
<dbReference type="GO" id="GO:0003677">
    <property type="term" value="F:DNA binding"/>
    <property type="evidence" value="ECO:0007669"/>
    <property type="project" value="UniProtKB-KW"/>
</dbReference>
<dbReference type="EnsemblMetazoa" id="AFAF004986-RA">
    <property type="protein sequence ID" value="AFAF004986-PA"/>
    <property type="gene ID" value="AFAF004986"/>
</dbReference>
<feature type="domain" description="C2H2-type" evidence="12">
    <location>
        <begin position="719"/>
        <end position="746"/>
    </location>
</feature>
<keyword evidence="14" id="KW-1185">Reference proteome</keyword>
<dbReference type="FunFam" id="3.30.160.60:FF:000110">
    <property type="entry name" value="Zinc finger protein-like"/>
    <property type="match status" value="1"/>
</dbReference>
<dbReference type="SMART" id="SM00355">
    <property type="entry name" value="ZnF_C2H2"/>
    <property type="match status" value="8"/>
</dbReference>